<evidence type="ECO:0000313" key="3">
    <source>
        <dbReference type="Proteomes" id="UP000229897"/>
    </source>
</evidence>
<organism evidence="2 3">
    <name type="scientific">Massilia violaceinigra</name>
    <dbReference type="NCBI Taxonomy" id="2045208"/>
    <lineage>
        <taxon>Bacteria</taxon>
        <taxon>Pseudomonadati</taxon>
        <taxon>Pseudomonadota</taxon>
        <taxon>Betaproteobacteria</taxon>
        <taxon>Burkholderiales</taxon>
        <taxon>Oxalobacteraceae</taxon>
        <taxon>Telluria group</taxon>
        <taxon>Massilia</taxon>
    </lineage>
</organism>
<dbReference type="InterPro" id="IPR038694">
    <property type="entry name" value="DUF427_sf"/>
</dbReference>
<accession>A0A2D2DK10</accession>
<keyword evidence="3" id="KW-1185">Reference proteome</keyword>
<reference evidence="2" key="1">
    <citation type="submission" date="2017-10" db="EMBL/GenBank/DDBJ databases">
        <title>Massilia psychrophilum sp. nov., a novel purple-pigmented bacterium isolated from Tianshan glacier, Xinjiang Municipality, China.</title>
        <authorList>
            <person name="Wang H."/>
        </authorList>
    </citation>
    <scope>NUCLEOTIDE SEQUENCE [LARGE SCALE GENOMIC DNA]</scope>
    <source>
        <strain evidence="2">B2</strain>
    </source>
</reference>
<dbReference type="KEGG" id="mass:CR152_12930"/>
<dbReference type="RefSeq" id="WP_099875278.1">
    <property type="nucleotide sequence ID" value="NZ_CP024608.1"/>
</dbReference>
<dbReference type="PANTHER" id="PTHR34310:SF5">
    <property type="entry name" value="DUF427 DOMAIN PROTEIN (AFU_ORTHOLOGUE AFUA_3G02220)"/>
    <property type="match status" value="1"/>
</dbReference>
<dbReference type="Pfam" id="PF04248">
    <property type="entry name" value="NTP_transf_9"/>
    <property type="match status" value="1"/>
</dbReference>
<sequence>MPTASWNGAVIADATEDQVQIVENNVYFPMSAVRQEYLQPSATETKCPWKGTANYFSLLVDGETNRDAVWTYRAPFDAAKQIAGHVAFWKGVTVQR</sequence>
<feature type="domain" description="DUF427" evidence="1">
    <location>
        <begin position="4"/>
        <end position="90"/>
    </location>
</feature>
<protein>
    <recommendedName>
        <fullName evidence="1">DUF427 domain-containing protein</fullName>
    </recommendedName>
</protein>
<evidence type="ECO:0000259" key="1">
    <source>
        <dbReference type="Pfam" id="PF04248"/>
    </source>
</evidence>
<dbReference type="PANTHER" id="PTHR34310">
    <property type="entry name" value="DUF427 DOMAIN PROTEIN (AFU_ORTHOLOGUE AFUA_3G02220)"/>
    <property type="match status" value="1"/>
</dbReference>
<proteinExistence type="predicted"/>
<evidence type="ECO:0000313" key="2">
    <source>
        <dbReference type="EMBL" id="ATQ75318.1"/>
    </source>
</evidence>
<dbReference type="InterPro" id="IPR007361">
    <property type="entry name" value="DUF427"/>
</dbReference>
<name>A0A2D2DK10_9BURK</name>
<dbReference type="EMBL" id="CP024608">
    <property type="protein sequence ID" value="ATQ75318.1"/>
    <property type="molecule type" value="Genomic_DNA"/>
</dbReference>
<dbReference type="OrthoDB" id="4565346at2"/>
<gene>
    <name evidence="2" type="ORF">CR152_12930</name>
</gene>
<dbReference type="Proteomes" id="UP000229897">
    <property type="component" value="Chromosome"/>
</dbReference>
<dbReference type="Gene3D" id="2.170.150.40">
    <property type="entry name" value="Domain of unknown function (DUF427)"/>
    <property type="match status" value="1"/>
</dbReference>
<dbReference type="AlphaFoldDB" id="A0A2D2DK10"/>